<feature type="region of interest" description="Disordered" evidence="1">
    <location>
        <begin position="1"/>
        <end position="35"/>
    </location>
</feature>
<feature type="transmembrane region" description="Helical" evidence="2">
    <location>
        <begin position="380"/>
        <end position="402"/>
    </location>
</feature>
<feature type="transmembrane region" description="Helical" evidence="2">
    <location>
        <begin position="45"/>
        <end position="67"/>
    </location>
</feature>
<dbReference type="Proteomes" id="UP001595557">
    <property type="component" value="Unassembled WGS sequence"/>
</dbReference>
<evidence type="ECO:0000313" key="3">
    <source>
        <dbReference type="EMBL" id="MFC3170274.1"/>
    </source>
</evidence>
<keyword evidence="2" id="KW-0472">Membrane</keyword>
<dbReference type="RefSeq" id="WP_242690235.1">
    <property type="nucleotide sequence ID" value="NZ_JAFNAW010000050.1"/>
</dbReference>
<organism evidence="3 4">
    <name type="scientific">Paracoccus fontiphilus</name>
    <dbReference type="NCBI Taxonomy" id="1815556"/>
    <lineage>
        <taxon>Bacteria</taxon>
        <taxon>Pseudomonadati</taxon>
        <taxon>Pseudomonadota</taxon>
        <taxon>Alphaproteobacteria</taxon>
        <taxon>Rhodobacterales</taxon>
        <taxon>Paracoccaceae</taxon>
        <taxon>Paracoccus</taxon>
    </lineage>
</organism>
<evidence type="ECO:0000256" key="1">
    <source>
        <dbReference type="SAM" id="MobiDB-lite"/>
    </source>
</evidence>
<protein>
    <submittedName>
        <fullName evidence="3">Capsule biosynthesis protein</fullName>
    </submittedName>
</protein>
<gene>
    <name evidence="3" type="ORF">ACFOD7_19735</name>
</gene>
<dbReference type="InterPro" id="IPR050445">
    <property type="entry name" value="Bact_polysacc_biosynth/exp"/>
</dbReference>
<dbReference type="PANTHER" id="PTHR32309:SF13">
    <property type="entry name" value="FERRIC ENTEROBACTIN TRANSPORT PROTEIN FEPE"/>
    <property type="match status" value="1"/>
</dbReference>
<keyword evidence="4" id="KW-1185">Reference proteome</keyword>
<evidence type="ECO:0000256" key="2">
    <source>
        <dbReference type="SAM" id="Phobius"/>
    </source>
</evidence>
<feature type="compositionally biased region" description="Low complexity" evidence="1">
    <location>
        <begin position="12"/>
        <end position="21"/>
    </location>
</feature>
<dbReference type="EMBL" id="JBHRTE010000097">
    <property type="protein sequence ID" value="MFC3170274.1"/>
    <property type="molecule type" value="Genomic_DNA"/>
</dbReference>
<proteinExistence type="predicted"/>
<sequence>MTRTATIPPVAPVSAMPASPVQGTPSEGTARIRPAGPARSRQRHWVVLVSFLVMVVLPSMLVGWYLWTQATDRYVSSMGFSIRTEEAESAVEFLGGITGLSGSSSSDTDVLYNFLKSSEIVAKIDTDLDLRTIWSQGDPLFSYHPPGTIEDLTDYWQRMVGVYYDTATGILELQVQAFDPEDAHKITSRIFQESSALINRLSAIAREDATAYAREELHTAVERLKVAREAVTRFRNRTQIVDPAASIQSQMGILSSLQEQLAQTLIDLDILRQITSESDPRIQQAERRIDVIQGRIAEERAKLGIGSTTGDGEEGGVFADLVGEYERLMVDQQFAEQTYTAAMAAYDAAVAEARRQTRYLAAHVQPTLAERPTRPYRVELTALTALFSFMIWGVIVLMAYALRDRR</sequence>
<keyword evidence="2" id="KW-0812">Transmembrane</keyword>
<reference evidence="4" key="1">
    <citation type="journal article" date="2019" name="Int. J. Syst. Evol. Microbiol.">
        <title>The Global Catalogue of Microorganisms (GCM) 10K type strain sequencing project: providing services to taxonomists for standard genome sequencing and annotation.</title>
        <authorList>
            <consortium name="The Broad Institute Genomics Platform"/>
            <consortium name="The Broad Institute Genome Sequencing Center for Infectious Disease"/>
            <person name="Wu L."/>
            <person name="Ma J."/>
        </authorList>
    </citation>
    <scope>NUCLEOTIDE SEQUENCE [LARGE SCALE GENOMIC DNA]</scope>
    <source>
        <strain evidence="4">KCTC 52239</strain>
    </source>
</reference>
<keyword evidence="2" id="KW-1133">Transmembrane helix</keyword>
<comment type="caution">
    <text evidence="3">The sequence shown here is derived from an EMBL/GenBank/DDBJ whole genome shotgun (WGS) entry which is preliminary data.</text>
</comment>
<accession>A0ABV7IID6</accession>
<name>A0ABV7IID6_9RHOB</name>
<dbReference type="PANTHER" id="PTHR32309">
    <property type="entry name" value="TYROSINE-PROTEIN KINASE"/>
    <property type="match status" value="1"/>
</dbReference>
<evidence type="ECO:0000313" key="4">
    <source>
        <dbReference type="Proteomes" id="UP001595557"/>
    </source>
</evidence>